<dbReference type="Ensembl" id="ENSSDUT00000010955.1">
    <property type="protein sequence ID" value="ENSSDUP00000010758.1"/>
    <property type="gene ID" value="ENSSDUG00000007794.1"/>
</dbReference>
<dbReference type="InterPro" id="IPR058923">
    <property type="entry name" value="RCC1-like_dom"/>
</dbReference>
<dbReference type="SUPFAM" id="SSF50985">
    <property type="entry name" value="RCC1/BLIP-II"/>
    <property type="match status" value="1"/>
</dbReference>
<dbReference type="PROSITE" id="PS50012">
    <property type="entry name" value="RCC1_3"/>
    <property type="match status" value="5"/>
</dbReference>
<dbReference type="Gene3D" id="2.130.10.30">
    <property type="entry name" value="Regulator of chromosome condensation 1/beta-lactamase-inhibitor protein II"/>
    <property type="match status" value="2"/>
</dbReference>
<dbReference type="PANTHER" id="PTHR45622">
    <property type="entry name" value="UBIQUITIN-PROTEIN LIGASE E3A-RELATED"/>
    <property type="match status" value="1"/>
</dbReference>
<dbReference type="GO" id="GO:0005737">
    <property type="term" value="C:cytoplasm"/>
    <property type="evidence" value="ECO:0007669"/>
    <property type="project" value="TreeGrafter"/>
</dbReference>
<dbReference type="PROSITE" id="PS00626">
    <property type="entry name" value="RCC1_2"/>
    <property type="match status" value="3"/>
</dbReference>
<dbReference type="GO" id="GO:0004842">
    <property type="term" value="F:ubiquitin-protein transferase activity"/>
    <property type="evidence" value="ECO:0007669"/>
    <property type="project" value="InterPro"/>
</dbReference>
<dbReference type="InterPro" id="IPR035983">
    <property type="entry name" value="Hect_E3_ubiquitin_ligase"/>
</dbReference>
<dbReference type="Gene3D" id="3.30.2410.10">
    <property type="entry name" value="Hect, E3 ligase catalytic domain"/>
    <property type="match status" value="1"/>
</dbReference>
<dbReference type="InterPro" id="IPR051709">
    <property type="entry name" value="Ub-ligase/GTPase-reg"/>
</dbReference>
<feature type="active site" description="Glycyl thioester intermediate" evidence="4">
    <location>
        <position position="931"/>
    </location>
</feature>
<dbReference type="Pfam" id="PF25390">
    <property type="entry name" value="WD40_RLD"/>
    <property type="match status" value="1"/>
</dbReference>
<dbReference type="PROSITE" id="PS50237">
    <property type="entry name" value="HECT"/>
    <property type="match status" value="1"/>
</dbReference>
<proteinExistence type="predicted"/>
<organism evidence="7 8">
    <name type="scientific">Seriola dumerili</name>
    <name type="common">Greater amberjack</name>
    <name type="synonym">Caranx dumerili</name>
    <dbReference type="NCBI Taxonomy" id="41447"/>
    <lineage>
        <taxon>Eukaryota</taxon>
        <taxon>Metazoa</taxon>
        <taxon>Chordata</taxon>
        <taxon>Craniata</taxon>
        <taxon>Vertebrata</taxon>
        <taxon>Euteleostomi</taxon>
        <taxon>Actinopterygii</taxon>
        <taxon>Neopterygii</taxon>
        <taxon>Teleostei</taxon>
        <taxon>Neoteleostei</taxon>
        <taxon>Acanthomorphata</taxon>
        <taxon>Carangaria</taxon>
        <taxon>Carangiformes</taxon>
        <taxon>Carangidae</taxon>
        <taxon>Seriola</taxon>
    </lineage>
</organism>
<feature type="repeat" description="RCC1" evidence="5">
    <location>
        <begin position="186"/>
        <end position="237"/>
    </location>
</feature>
<evidence type="ECO:0000259" key="6">
    <source>
        <dbReference type="PROSITE" id="PS50237"/>
    </source>
</evidence>
<dbReference type="PANTHER" id="PTHR45622:SF18">
    <property type="entry name" value="E3 UBIQUITIN-PROTEIN LIGASE HERC3-RELATED"/>
    <property type="match status" value="1"/>
</dbReference>
<protein>
    <submittedName>
        <fullName evidence="7">HECT and RLD domain containing E3 ubiquitin protein ligase 3</fullName>
    </submittedName>
</protein>
<feature type="repeat" description="RCC1" evidence="5">
    <location>
        <begin position="52"/>
        <end position="101"/>
    </location>
</feature>
<dbReference type="Pfam" id="PF13540">
    <property type="entry name" value="RCC1_2"/>
    <property type="match status" value="2"/>
</dbReference>
<evidence type="ECO:0000256" key="4">
    <source>
        <dbReference type="PROSITE-ProRule" id="PRU00104"/>
    </source>
</evidence>
<keyword evidence="8" id="KW-1185">Reference proteome</keyword>
<keyword evidence="2" id="KW-0677">Repeat</keyword>
<dbReference type="AlphaFoldDB" id="A0A3B4TXQ2"/>
<evidence type="ECO:0000256" key="3">
    <source>
        <dbReference type="ARBA" id="ARBA00022786"/>
    </source>
</evidence>
<feature type="repeat" description="RCC1" evidence="5">
    <location>
        <begin position="1"/>
        <end position="51"/>
    </location>
</feature>
<dbReference type="SMART" id="SM00119">
    <property type="entry name" value="HECTc"/>
    <property type="match status" value="1"/>
</dbReference>
<dbReference type="Proteomes" id="UP000261420">
    <property type="component" value="Unplaced"/>
</dbReference>
<reference evidence="7" key="1">
    <citation type="submission" date="2025-08" db="UniProtKB">
        <authorList>
            <consortium name="Ensembl"/>
        </authorList>
    </citation>
    <scope>IDENTIFICATION</scope>
</reference>
<evidence type="ECO:0000256" key="2">
    <source>
        <dbReference type="ARBA" id="ARBA00022737"/>
    </source>
</evidence>
<dbReference type="OMA" id="YSSEQCP"/>
<evidence type="ECO:0000256" key="5">
    <source>
        <dbReference type="PROSITE-ProRule" id="PRU00235"/>
    </source>
</evidence>
<evidence type="ECO:0000313" key="7">
    <source>
        <dbReference type="Ensembl" id="ENSSDUP00000010758.1"/>
    </source>
</evidence>
<keyword evidence="3 4" id="KW-0833">Ubl conjugation pathway</keyword>
<dbReference type="InterPro" id="IPR000408">
    <property type="entry name" value="Reg_chr_condens"/>
</dbReference>
<dbReference type="FunFam" id="3.30.2410.10:FF:000003">
    <property type="entry name" value="probable E3 ubiquitin-protein ligase HERC4 isoform X1"/>
    <property type="match status" value="1"/>
</dbReference>
<sequence length="963" mass="107801">MLCWGNAKDGQLGIGMDRNPMFEPRNCLVFSGRGLKEVACGGQHSMFLLQDGSVYTCGANCCGQLGHDKPGTSPELVGALDTQKITVVSSGRAHSMAVNEQGQVFAWGAGEGGQLGLGTAEVALVLCGNYWYGQLFTWGQNTSGQLGLGKGEPSKLFPHPLKSLAGIPLAQITAGGDHSFALSLSGAVFGWGKNRAGQLGLNDKQDRAVPCHIKFLRSQKVVYISCGDEHTAALTKDGGLFTFGDGSWGQLGHGSTNNELLPRRVLELMGTEVSQITCGRHHTLAFVPSSGMVYAFGCNSHGQLGTGILGDVRSPFPVKTSLLTGHFHRPGKQRCSCLVYGQCDIIVQLSSTACWNASFLDQSDDTHFKTNPKIPGIDLNSVRLLFEILSKPAFSGLLEQVLTNSVFESLLIPQLPHSPPDVEAMRIYLILSEYPALQDSRNYIRLTIPLAMAILRLDANPSKVLDNWWCFVDDSVFTRMVDMYKSIVVFMLTGGKTLLVPVFYENYFLATLRLLEKLHKVNLKAHHVEYNRFYIPDITSLVDIQEDYLKWFLSKAEISDFPSVNLCAYPFILNAQAKTTMLQTDAELQMQMAVSGANLHNVFMLLTLEPHLARNPYLVLHVRRNHLVSDTLRELTMYSDVDLKKPLKVIFDGEEAVDAGGVTKEFFLLLLKELMDPVYGMFTHYKESNLLWFSDKCFVEQNWFHLIGIICGLAIYNSTVVDLHFPLALYKKLLDVSPMLEDFKELSPTEARSLQQLLDYEGGDVEETFLLNFAVRCSCRAEQINDQTVYLTLLCVCFRKEFVEAYLRYVFSDSVSEQYSAFSAGFLKVCGGEILSLFQPSELMAMVVGNNNYNWEEMEKNAVYKGEYTATHPTVRLFWEVFHEFPLEKKKQFLLFLTGSDRIPIHGMESLRIIIQSTTAEEHYLPVAHTCYNLLDMPRYQTKEILRRRLTQAVEQYEGFSLV</sequence>
<dbReference type="CDD" id="cd00078">
    <property type="entry name" value="HECTc"/>
    <property type="match status" value="1"/>
</dbReference>
<dbReference type="Gene3D" id="3.30.2160.10">
    <property type="entry name" value="Hect, E3 ligase catalytic domain"/>
    <property type="match status" value="1"/>
</dbReference>
<keyword evidence="1" id="KW-0808">Transferase</keyword>
<accession>A0A3B4TXQ2</accession>
<name>A0A3B4TXQ2_SERDU</name>
<reference evidence="7" key="2">
    <citation type="submission" date="2025-09" db="UniProtKB">
        <authorList>
            <consortium name="Ensembl"/>
        </authorList>
    </citation>
    <scope>IDENTIFICATION</scope>
</reference>
<dbReference type="InterPro" id="IPR000569">
    <property type="entry name" value="HECT_dom"/>
</dbReference>
<evidence type="ECO:0000313" key="8">
    <source>
        <dbReference type="Proteomes" id="UP000261420"/>
    </source>
</evidence>
<dbReference type="PRINTS" id="PR00633">
    <property type="entry name" value="RCCNDNSATION"/>
</dbReference>
<feature type="repeat" description="RCC1" evidence="5">
    <location>
        <begin position="238"/>
        <end position="289"/>
    </location>
</feature>
<dbReference type="Gene3D" id="3.90.1750.10">
    <property type="entry name" value="Hect, E3 ligase catalytic domains"/>
    <property type="match status" value="1"/>
</dbReference>
<dbReference type="InterPro" id="IPR009091">
    <property type="entry name" value="RCC1/BLIP-II"/>
</dbReference>
<dbReference type="SUPFAM" id="SSF56204">
    <property type="entry name" value="Hect, E3 ligase catalytic domain"/>
    <property type="match status" value="1"/>
</dbReference>
<dbReference type="GeneTree" id="ENSGT00940000158189"/>
<evidence type="ECO:0000256" key="1">
    <source>
        <dbReference type="ARBA" id="ARBA00022679"/>
    </source>
</evidence>
<feature type="repeat" description="RCC1" evidence="5">
    <location>
        <begin position="133"/>
        <end position="185"/>
    </location>
</feature>
<feature type="domain" description="HECT" evidence="6">
    <location>
        <begin position="639"/>
        <end position="963"/>
    </location>
</feature>
<dbReference type="Pfam" id="PF00632">
    <property type="entry name" value="HECT"/>
    <property type="match status" value="1"/>
</dbReference>